<proteinExistence type="inferred from homology"/>
<reference evidence="7 8" key="1">
    <citation type="submission" date="2018-03" db="EMBL/GenBank/DDBJ databases">
        <authorList>
            <person name="Keele B.F."/>
        </authorList>
    </citation>
    <scope>NUCLEOTIDE SEQUENCE [LARGE SCALE GENOMIC DNA]</scope>
    <source>
        <strain evidence="7 8">CECT 8811</strain>
    </source>
</reference>
<keyword evidence="2 7" id="KW-0378">Hydrolase</keyword>
<accession>A0A2R8AK36</accession>
<keyword evidence="5" id="KW-0106">Calcium</keyword>
<dbReference type="GO" id="GO:0017000">
    <property type="term" value="P:antibiotic biosynthetic process"/>
    <property type="evidence" value="ECO:0007669"/>
    <property type="project" value="InterPro"/>
</dbReference>
<dbReference type="OrthoDB" id="9760084at2"/>
<dbReference type="GO" id="GO:0016811">
    <property type="term" value="F:hydrolase activity, acting on carbon-nitrogen (but not peptide) bonds, in linear amides"/>
    <property type="evidence" value="ECO:0007669"/>
    <property type="project" value="InterPro"/>
</dbReference>
<feature type="binding site" evidence="5">
    <location>
        <position position="195"/>
    </location>
    <ligand>
        <name>Ca(2+)</name>
        <dbReference type="ChEBI" id="CHEBI:29108"/>
    </ligand>
</feature>
<evidence type="ECO:0000256" key="5">
    <source>
        <dbReference type="PIRSR" id="PIRSR001227-2"/>
    </source>
</evidence>
<keyword evidence="6" id="KW-0472">Membrane</keyword>
<dbReference type="Pfam" id="PF01804">
    <property type="entry name" value="Penicil_amidase"/>
    <property type="match status" value="1"/>
</dbReference>
<dbReference type="PANTHER" id="PTHR34218:SF4">
    <property type="entry name" value="ACYL-HOMOSERINE LACTONE ACYLASE QUIP"/>
    <property type="match status" value="1"/>
</dbReference>
<dbReference type="Gene3D" id="2.30.120.10">
    <property type="match status" value="1"/>
</dbReference>
<dbReference type="InterPro" id="IPR043146">
    <property type="entry name" value="Penicillin_amidase_N_B-knob"/>
</dbReference>
<keyword evidence="6" id="KW-0812">Transmembrane</keyword>
<dbReference type="InterPro" id="IPR014395">
    <property type="entry name" value="Pen/GL7ACA/AHL_acylase"/>
</dbReference>
<feature type="transmembrane region" description="Helical" evidence="6">
    <location>
        <begin position="12"/>
        <end position="30"/>
    </location>
</feature>
<dbReference type="AlphaFoldDB" id="A0A2R8AK36"/>
<evidence type="ECO:0000256" key="4">
    <source>
        <dbReference type="PIRSR" id="PIRSR001227-1"/>
    </source>
</evidence>
<dbReference type="PANTHER" id="PTHR34218">
    <property type="entry name" value="PEPTIDASE S45 PENICILLIN AMIDASE"/>
    <property type="match status" value="1"/>
</dbReference>
<dbReference type="Gene3D" id="1.10.1400.10">
    <property type="match status" value="1"/>
</dbReference>
<dbReference type="EMBL" id="OMOI01000001">
    <property type="protein sequence ID" value="SPF76395.1"/>
    <property type="molecule type" value="Genomic_DNA"/>
</dbReference>
<dbReference type="PIRSF" id="PIRSF001227">
    <property type="entry name" value="Pen_acylase"/>
    <property type="match status" value="1"/>
</dbReference>
<feature type="active site" description="Nucleophile" evidence="4">
    <location>
        <position position="262"/>
    </location>
</feature>
<keyword evidence="8" id="KW-1185">Reference proteome</keyword>
<keyword evidence="3" id="KW-0865">Zymogen</keyword>
<feature type="binding site" evidence="5">
    <location>
        <position position="334"/>
    </location>
    <ligand>
        <name>Ca(2+)</name>
        <dbReference type="ChEBI" id="CHEBI:29108"/>
    </ligand>
</feature>
<dbReference type="EC" id="3.5.1.97" evidence="7"/>
<comment type="similarity">
    <text evidence="1">Belongs to the peptidase S45 family.</text>
</comment>
<dbReference type="Gene3D" id="1.10.439.10">
    <property type="entry name" value="Penicillin Amidohydrolase, domain 1"/>
    <property type="match status" value="1"/>
</dbReference>
<keyword evidence="6" id="KW-1133">Transmembrane helix</keyword>
<sequence length="822" mass="90041">MGKFILWMIRGIAALVGLAVAVLALVYYLASQSLPEYDVTRETPGITAPVEIVRNNANIPHILGEKDSDVFFGLGYVHAQDRLWQMMMMRRTVQGRLSEMFGARTLKTDELMRRLDLYSLARGSLQYQDDDTRAALEAYASGVNAYLARVNSEALGRGAPEFFLFSNEISPWQPVDSLAILKLMGVQLAGQLEDEVLRARVSLALPEERVRDVLPDMPGTGVASLPDYAALFDGAAPRFANMDIQERPTLWPSPKRGFAGASNGWAAAPNRSAAGGTLLANDPHLGFSAPSIWYLARLELSSGGVIGGSIPGMPLIMAGRTDGFGFGITSSYLDDQDLHLEKLNPDNVDEVLTPDGFKPITTRGTILRIKDEAPVTLTLQWTPNGPILPSDMYGLGLITPVGHAMSLSWTLLTEKDRSMSAGIGLMRAATVMEGIAAAADYVSPSLTLTMADNDTIAMKVIGQMPGRNSRHQTQGRIPSPGWVKDNLWGAPLSYSANPEFVQPSGGILGNTNNKIIDRPFPAHMSFNWGDSQRIQRWKRLMQAREVHTRDSFIEAQLDSVSVTARTLLPLVGADLWFTGEAAPVGTPERDRQDALGLLANWNGEMNEHMPEPLIYSTWIRALQNRLIRDELGPLAKAFTHVDPVFVERVYRDIEGASIWCDVIQSAATESCTDIARVALDDALLWLSENAGGKQESLRWGDYHQAVHKHAVLGDVPFLKWFVNIRQSTSGGDNTLLRGLTAGTGKNPFQNVHGAAYRGIYDFSDPDSSLFVTSTGQSGHPLSRHYDDLGELWRRGEFTPMSLDPELARAAAVGVTRLVPRPK</sequence>
<dbReference type="InterPro" id="IPR023343">
    <property type="entry name" value="Penicillin_amidase_dom1"/>
</dbReference>
<name>A0A2R8AK36_9RHOB</name>
<evidence type="ECO:0000256" key="2">
    <source>
        <dbReference type="ARBA" id="ARBA00022801"/>
    </source>
</evidence>
<keyword evidence="5" id="KW-0479">Metal-binding</keyword>
<feature type="binding site" evidence="5">
    <location>
        <position position="337"/>
    </location>
    <ligand>
        <name>Ca(2+)</name>
        <dbReference type="ChEBI" id="CHEBI:29108"/>
    </ligand>
</feature>
<evidence type="ECO:0000313" key="7">
    <source>
        <dbReference type="EMBL" id="SPF76395.1"/>
    </source>
</evidence>
<dbReference type="InterPro" id="IPR002692">
    <property type="entry name" value="S45"/>
</dbReference>
<dbReference type="SUPFAM" id="SSF56235">
    <property type="entry name" value="N-terminal nucleophile aminohydrolases (Ntn hydrolases)"/>
    <property type="match status" value="1"/>
</dbReference>
<dbReference type="GO" id="GO:0046872">
    <property type="term" value="F:metal ion binding"/>
    <property type="evidence" value="ECO:0007669"/>
    <property type="project" value="UniProtKB-KW"/>
</dbReference>
<comment type="cofactor">
    <cofactor evidence="5">
        <name>Ca(2+)</name>
        <dbReference type="ChEBI" id="CHEBI:29108"/>
    </cofactor>
    <text evidence="5">Binds 1 Ca(2+) ion per dimer.</text>
</comment>
<evidence type="ECO:0000256" key="6">
    <source>
        <dbReference type="SAM" id="Phobius"/>
    </source>
</evidence>
<dbReference type="Proteomes" id="UP000244911">
    <property type="component" value="Unassembled WGS sequence"/>
</dbReference>
<evidence type="ECO:0000256" key="3">
    <source>
        <dbReference type="ARBA" id="ARBA00023145"/>
    </source>
</evidence>
<dbReference type="RefSeq" id="WP_108856403.1">
    <property type="nucleotide sequence ID" value="NZ_OMOI01000001.1"/>
</dbReference>
<evidence type="ECO:0000313" key="8">
    <source>
        <dbReference type="Proteomes" id="UP000244911"/>
    </source>
</evidence>
<organism evidence="7 8">
    <name type="scientific">Aliiroseovarius pelagivivens</name>
    <dbReference type="NCBI Taxonomy" id="1639690"/>
    <lineage>
        <taxon>Bacteria</taxon>
        <taxon>Pseudomonadati</taxon>
        <taxon>Pseudomonadota</taxon>
        <taxon>Alphaproteobacteria</taxon>
        <taxon>Rhodobacterales</taxon>
        <taxon>Paracoccaceae</taxon>
        <taxon>Aliiroseovarius</taxon>
    </lineage>
</organism>
<dbReference type="CDD" id="cd03747">
    <property type="entry name" value="Ntn_PGA_like"/>
    <property type="match status" value="1"/>
</dbReference>
<dbReference type="Gene3D" id="3.60.20.10">
    <property type="entry name" value="Glutamine Phosphoribosylpyrophosphate, subunit 1, domain 1"/>
    <property type="match status" value="1"/>
</dbReference>
<evidence type="ECO:0000256" key="1">
    <source>
        <dbReference type="ARBA" id="ARBA00006586"/>
    </source>
</evidence>
<protein>
    <submittedName>
        <fullName evidence="7">Acyl-homoserine lactone acylase QuiP</fullName>
        <ecNumber evidence="7">3.5.1.97</ecNumber>
    </submittedName>
</protein>
<gene>
    <name evidence="7" type="primary">quiP</name>
    <name evidence="7" type="ORF">ALP8811_01399</name>
</gene>
<dbReference type="InterPro" id="IPR043147">
    <property type="entry name" value="Penicillin_amidase_A-knob"/>
</dbReference>
<dbReference type="InterPro" id="IPR029055">
    <property type="entry name" value="Ntn_hydrolases_N"/>
</dbReference>